<dbReference type="PANTHER" id="PTHR12815:SF47">
    <property type="entry name" value="TRANSLOCATION AND ASSEMBLY MODULE SUBUNIT TAMA"/>
    <property type="match status" value="1"/>
</dbReference>
<keyword evidence="9" id="KW-1185">Reference proteome</keyword>
<dbReference type="EMBL" id="JAUEIF010000004">
    <property type="protein sequence ID" value="MDN0025108.1"/>
    <property type="molecule type" value="Genomic_DNA"/>
</dbReference>
<evidence type="ECO:0000256" key="5">
    <source>
        <dbReference type="ARBA" id="ARBA00023237"/>
    </source>
</evidence>
<dbReference type="PANTHER" id="PTHR12815">
    <property type="entry name" value="SORTING AND ASSEMBLY MACHINERY SAMM50 PROTEIN FAMILY MEMBER"/>
    <property type="match status" value="1"/>
</dbReference>
<proteinExistence type="predicted"/>
<feature type="domain" description="Bacterial surface antigen (D15)" evidence="6">
    <location>
        <begin position="581"/>
        <end position="764"/>
    </location>
</feature>
<reference evidence="8" key="1">
    <citation type="submission" date="2023-06" db="EMBL/GenBank/DDBJ databases">
        <authorList>
            <person name="Zeman M."/>
            <person name="Kubasova T."/>
            <person name="Jahodarova E."/>
            <person name="Nykrynova M."/>
            <person name="Rychlik I."/>
        </authorList>
    </citation>
    <scope>NUCLEOTIDE SEQUENCE</scope>
    <source>
        <strain evidence="8">ET15</strain>
        <strain evidence="7">ET37</strain>
    </source>
</reference>
<evidence type="ECO:0000259" key="6">
    <source>
        <dbReference type="Pfam" id="PF01103"/>
    </source>
</evidence>
<accession>A0AAW7JLC3</accession>
<dbReference type="RefSeq" id="WP_289825664.1">
    <property type="nucleotide sequence ID" value="NZ_JAUEIE010000009.1"/>
</dbReference>
<dbReference type="Proteomes" id="UP001168478">
    <property type="component" value="Unassembled WGS sequence"/>
</dbReference>
<keyword evidence="4" id="KW-0472">Membrane</keyword>
<dbReference type="AlphaFoldDB" id="A0AAW7JLC3"/>
<evidence type="ECO:0000313" key="8">
    <source>
        <dbReference type="EMBL" id="MDN0025108.1"/>
    </source>
</evidence>
<evidence type="ECO:0000256" key="4">
    <source>
        <dbReference type="ARBA" id="ARBA00023136"/>
    </source>
</evidence>
<organism evidence="8 10">
    <name type="scientific">Leyella lascolaii</name>
    <dbReference type="NCBI Taxonomy" id="1776379"/>
    <lineage>
        <taxon>Bacteria</taxon>
        <taxon>Pseudomonadati</taxon>
        <taxon>Bacteroidota</taxon>
        <taxon>Bacteroidia</taxon>
        <taxon>Bacteroidales</taxon>
        <taxon>Prevotellaceae</taxon>
        <taxon>Leyella</taxon>
    </lineage>
</organism>
<comment type="caution">
    <text evidence="8">The sequence shown here is derived from an EMBL/GenBank/DDBJ whole genome shotgun (WGS) entry which is preliminary data.</text>
</comment>
<evidence type="ECO:0000313" key="9">
    <source>
        <dbReference type="Proteomes" id="UP001167831"/>
    </source>
</evidence>
<dbReference type="InterPro" id="IPR000184">
    <property type="entry name" value="Bac_surfAg_D15"/>
</dbReference>
<protein>
    <submittedName>
        <fullName evidence="8">BamA/TamA family outer membrane protein</fullName>
    </submittedName>
</protein>
<gene>
    <name evidence="7" type="ORF">QVN81_09395</name>
    <name evidence="8" type="ORF">QVN84_06180</name>
</gene>
<evidence type="ECO:0000313" key="7">
    <source>
        <dbReference type="EMBL" id="MDN0023232.1"/>
    </source>
</evidence>
<evidence type="ECO:0000256" key="1">
    <source>
        <dbReference type="ARBA" id="ARBA00004370"/>
    </source>
</evidence>
<dbReference type="Proteomes" id="UP001167831">
    <property type="component" value="Unassembled WGS sequence"/>
</dbReference>
<evidence type="ECO:0000313" key="10">
    <source>
        <dbReference type="Proteomes" id="UP001168478"/>
    </source>
</evidence>
<dbReference type="EMBL" id="JAUEIE010000009">
    <property type="protein sequence ID" value="MDN0023232.1"/>
    <property type="molecule type" value="Genomic_DNA"/>
</dbReference>
<dbReference type="Gene3D" id="3.10.20.310">
    <property type="entry name" value="membrane protein fhac"/>
    <property type="match status" value="1"/>
</dbReference>
<comment type="subcellular location">
    <subcellularLocation>
        <location evidence="1">Membrane</location>
    </subcellularLocation>
</comment>
<name>A0AAW7JLC3_9BACT</name>
<keyword evidence="5" id="KW-0998">Cell outer membrane</keyword>
<dbReference type="Gene3D" id="2.40.160.50">
    <property type="entry name" value="membrane protein fhac: a member of the omp85/tpsb transporter family"/>
    <property type="match status" value="1"/>
</dbReference>
<evidence type="ECO:0000256" key="3">
    <source>
        <dbReference type="ARBA" id="ARBA00022729"/>
    </source>
</evidence>
<dbReference type="GO" id="GO:0019867">
    <property type="term" value="C:outer membrane"/>
    <property type="evidence" value="ECO:0007669"/>
    <property type="project" value="InterPro"/>
</dbReference>
<dbReference type="InterPro" id="IPR039910">
    <property type="entry name" value="D15-like"/>
</dbReference>
<dbReference type="Pfam" id="PF01103">
    <property type="entry name" value="Omp85"/>
    <property type="match status" value="1"/>
</dbReference>
<sequence>MKTTDRFSLCVVLIISGMLMSCSSTKNIPEDDQLFVGLTKIEYKDYEKNEHFLAVQEEVEAALATAPNGALFGSSYHRSPFPYGLWIWNAFSKSRSVFSKWMTKSFGKPPVLMSRVNPELRAKVANELLRSNGYFDSNVEYDVITQKNPKKAKIGYTVSLGNLYRIDSLRYVNFPPRADSLIRSSLGETLIHPGDPFKVSVLDAERTRLSNVFRNNGYYYYQPGYASYLADTVSVADTVQLRLQFADSVPDGVRRKWYIGKVNLELRKDFMETLSDSLVHRYFTVRFNGRKPPLRTRVILRDLKLRPRRLYSHDDYLQSASKITGTGLFSFVDFKFTPRDTTLSCDTLDMTLSCVFDKPYDFYVEANMVGKTSGKLGPGAVIGISRRNAFRGGEKLDININGSYEWQTGHNADGSSSEMNSYEYGANVSLELPRLVLPFWRRVRWYNTPSTILKASSSVINRSGYFKRHIVSGELTYNFQRTATSVHQFSPLILQYEYMTHMTEAFGDVMNENPYLLVTMADQFVPKMRYSYTYSSPATYRNPIYWQVVVSEASNLLSLGYLAAGKKWNSKYKQMFKNPYAQFFKIETDFSKTWAVGDHSQLVGHVSTGLIWSYGNSESAPYSEQFYVGGANSIRAFNVRSIGPGAYHTDSERTSYMDQTGDFKLQANLEYRFRLFGNLYGATFLDAGNVWALRDDGYRTNSLFKVKNLLKETALGTGVGLRYDLEFFVLRLDWGVGLHVPYKSGFYNISSFRDGQSLHFAIGYPF</sequence>
<dbReference type="PROSITE" id="PS51257">
    <property type="entry name" value="PROKAR_LIPOPROTEIN"/>
    <property type="match status" value="1"/>
</dbReference>
<keyword evidence="3" id="KW-0732">Signal</keyword>
<reference evidence="8" key="2">
    <citation type="submission" date="2023-08" db="EMBL/GenBank/DDBJ databases">
        <title>Identification and characterization of horizontal gene transfer across gut microbiota members of farm animals based on homology search.</title>
        <authorList>
            <person name="Schwarzerova J."/>
            <person name="Nykrynova M."/>
            <person name="Jureckova K."/>
            <person name="Cejkova D."/>
            <person name="Rychlik I."/>
        </authorList>
    </citation>
    <scope>NUCLEOTIDE SEQUENCE</scope>
    <source>
        <strain evidence="8">ET15</strain>
        <strain evidence="7">ET37</strain>
    </source>
</reference>
<keyword evidence="2" id="KW-0812">Transmembrane</keyword>
<evidence type="ECO:0000256" key="2">
    <source>
        <dbReference type="ARBA" id="ARBA00022692"/>
    </source>
</evidence>